<dbReference type="EMBL" id="CM037151">
    <property type="protein sequence ID" value="KAH7841981.1"/>
    <property type="molecule type" value="Genomic_DNA"/>
</dbReference>
<dbReference type="Proteomes" id="UP000828048">
    <property type="component" value="Chromosome 1"/>
</dbReference>
<proteinExistence type="predicted"/>
<sequence length="154" mass="17414">MLTLKLRSSGNQLFYVEENVASKALLLKWLFEGYASEKHEGKPREEIPLKGELIALVLRYCHEHVLNEGEAGIDLSAWDAAFVENIQPSTTLLQLIIAANYLSVVDLVNVCISKIRSIISGKTRQQIREALGTLNHDFTDDEKRALRRSFAEFI</sequence>
<reference evidence="1 2" key="1">
    <citation type="journal article" date="2021" name="Hortic Res">
        <title>High-quality reference genome and annotation aids understanding of berry development for evergreen blueberry (Vaccinium darrowii).</title>
        <authorList>
            <person name="Yu J."/>
            <person name="Hulse-Kemp A.M."/>
            <person name="Babiker E."/>
            <person name="Staton M."/>
        </authorList>
    </citation>
    <scope>NUCLEOTIDE SEQUENCE [LARGE SCALE GENOMIC DNA]</scope>
    <source>
        <strain evidence="2">cv. NJ 8807/NJ 8810</strain>
        <tissue evidence="1">Young leaf</tissue>
    </source>
</reference>
<protein>
    <submittedName>
        <fullName evidence="1">Uncharacterized protein</fullName>
    </submittedName>
</protein>
<evidence type="ECO:0000313" key="2">
    <source>
        <dbReference type="Proteomes" id="UP000828048"/>
    </source>
</evidence>
<name>A0ACB7XM09_9ERIC</name>
<evidence type="ECO:0000313" key="1">
    <source>
        <dbReference type="EMBL" id="KAH7841981.1"/>
    </source>
</evidence>
<gene>
    <name evidence="1" type="ORF">Vadar_000166</name>
</gene>
<keyword evidence="2" id="KW-1185">Reference proteome</keyword>
<accession>A0ACB7XM09</accession>
<comment type="caution">
    <text evidence="1">The sequence shown here is derived from an EMBL/GenBank/DDBJ whole genome shotgun (WGS) entry which is preliminary data.</text>
</comment>
<organism evidence="1 2">
    <name type="scientific">Vaccinium darrowii</name>
    <dbReference type="NCBI Taxonomy" id="229202"/>
    <lineage>
        <taxon>Eukaryota</taxon>
        <taxon>Viridiplantae</taxon>
        <taxon>Streptophyta</taxon>
        <taxon>Embryophyta</taxon>
        <taxon>Tracheophyta</taxon>
        <taxon>Spermatophyta</taxon>
        <taxon>Magnoliopsida</taxon>
        <taxon>eudicotyledons</taxon>
        <taxon>Gunneridae</taxon>
        <taxon>Pentapetalae</taxon>
        <taxon>asterids</taxon>
        <taxon>Ericales</taxon>
        <taxon>Ericaceae</taxon>
        <taxon>Vaccinioideae</taxon>
        <taxon>Vaccinieae</taxon>
        <taxon>Vaccinium</taxon>
    </lineage>
</organism>